<organism evidence="1 2">
    <name type="scientific">Polaribacter aestuariivivens</name>
    <dbReference type="NCBI Taxonomy" id="2304626"/>
    <lineage>
        <taxon>Bacteria</taxon>
        <taxon>Pseudomonadati</taxon>
        <taxon>Bacteroidota</taxon>
        <taxon>Flavobacteriia</taxon>
        <taxon>Flavobacteriales</taxon>
        <taxon>Flavobacteriaceae</taxon>
    </lineage>
</organism>
<dbReference type="RefSeq" id="WP_138536778.1">
    <property type="nucleotide sequence ID" value="NZ_VANR01000006.1"/>
</dbReference>
<accession>A0A5S3N170</accession>
<dbReference type="AlphaFoldDB" id="A0A5S3N170"/>
<name>A0A5S3N170_9FLAO</name>
<protein>
    <submittedName>
        <fullName evidence="1">Septum formation inhibitor Maf</fullName>
    </submittedName>
</protein>
<reference evidence="1 2" key="1">
    <citation type="submission" date="2019-05" db="EMBL/GenBank/DDBJ databases">
        <title>Polaribacter aestuariivivens sp. nov., isolated from a tidal flat.</title>
        <authorList>
            <person name="Yoon J.-H."/>
        </authorList>
    </citation>
    <scope>NUCLEOTIDE SEQUENCE [LARGE SCALE GENOMIC DNA]</scope>
    <source>
        <strain evidence="1 2">DBTF-3</strain>
    </source>
</reference>
<evidence type="ECO:0000313" key="2">
    <source>
        <dbReference type="Proteomes" id="UP000307140"/>
    </source>
</evidence>
<keyword evidence="2" id="KW-1185">Reference proteome</keyword>
<proteinExistence type="predicted"/>
<dbReference type="Proteomes" id="UP000307140">
    <property type="component" value="Unassembled WGS sequence"/>
</dbReference>
<sequence>MKRSLKLSLPIFACTLLFLFCNHIEPKKTTTKSAEVAQKNPKFNEYWYQGEAEITSYKLYQNRYGEIHEGTAVNIFVTEDFLPEKQVKADYQNDKNIPILKLNSTKKFITGIYPYSLMTSTFSPININEKTIKITFSSQEWCGNTFVQLNNREQFEIDFHSYFESNADRELSIEKDILENELWNVIRINPNSIKKGRYKVIPSFEFLALNHQKIKAYDAEVNLIEKGTFINLSVFYPQLKRKITITFTKEFPYTIENWEETITKNGKTLTTKAEKIKTIKSAYWSKNGVSDTENRKKLGL</sequence>
<comment type="caution">
    <text evidence="1">The sequence shown here is derived from an EMBL/GenBank/DDBJ whole genome shotgun (WGS) entry which is preliminary data.</text>
</comment>
<gene>
    <name evidence="1" type="ORF">FDT66_11780</name>
</gene>
<dbReference type="EMBL" id="VANR01000006">
    <property type="protein sequence ID" value="TMM29061.1"/>
    <property type="molecule type" value="Genomic_DNA"/>
</dbReference>
<evidence type="ECO:0000313" key="1">
    <source>
        <dbReference type="EMBL" id="TMM29061.1"/>
    </source>
</evidence>
<dbReference type="OrthoDB" id="5496093at2"/>